<organism evidence="2 3">
    <name type="scientific">Sporomusa termitida</name>
    <dbReference type="NCBI Taxonomy" id="2377"/>
    <lineage>
        <taxon>Bacteria</taxon>
        <taxon>Bacillati</taxon>
        <taxon>Bacillota</taxon>
        <taxon>Negativicutes</taxon>
        <taxon>Selenomonadales</taxon>
        <taxon>Sporomusaceae</taxon>
        <taxon>Sporomusa</taxon>
    </lineage>
</organism>
<dbReference type="Pfam" id="PF01208">
    <property type="entry name" value="URO-D"/>
    <property type="match status" value="1"/>
</dbReference>
<dbReference type="GO" id="GO:0004853">
    <property type="term" value="F:uroporphyrinogen decarboxylase activity"/>
    <property type="evidence" value="ECO:0007669"/>
    <property type="project" value="UniProtKB-EC"/>
</dbReference>
<keyword evidence="2" id="KW-0456">Lyase</keyword>
<reference evidence="2 3" key="1">
    <citation type="submission" date="2019-02" db="EMBL/GenBank/DDBJ databases">
        <title>Closed genome of Sporomusa termitida DSM 4440.</title>
        <authorList>
            <person name="Poehlein A."/>
            <person name="Daniel R."/>
        </authorList>
    </citation>
    <scope>NUCLEOTIDE SEQUENCE [LARGE SCALE GENOMIC DNA]</scope>
    <source>
        <strain evidence="2 3">DSM 4440</strain>
    </source>
</reference>
<name>A0A517DPK5_9FIRM</name>
<proteinExistence type="predicted"/>
<dbReference type="PANTHER" id="PTHR47099">
    <property type="entry name" value="METHYLCOBAMIDE:COM METHYLTRANSFERASE MTBA"/>
    <property type="match status" value="1"/>
</dbReference>
<dbReference type="AlphaFoldDB" id="A0A517DPK5"/>
<dbReference type="EMBL" id="CP036259">
    <property type="protein sequence ID" value="QDR79238.1"/>
    <property type="molecule type" value="Genomic_DNA"/>
</dbReference>
<dbReference type="PANTHER" id="PTHR47099:SF1">
    <property type="entry name" value="METHYLCOBAMIDE:COM METHYLTRANSFERASE MTBA"/>
    <property type="match status" value="1"/>
</dbReference>
<dbReference type="InterPro" id="IPR038071">
    <property type="entry name" value="UROD/MetE-like_sf"/>
</dbReference>
<gene>
    <name evidence="2" type="primary">hemE_2</name>
    <name evidence="2" type="ORF">SPTER_05110</name>
</gene>
<evidence type="ECO:0000259" key="1">
    <source>
        <dbReference type="Pfam" id="PF01208"/>
    </source>
</evidence>
<accession>A0A517DPK5</accession>
<dbReference type="InterPro" id="IPR052024">
    <property type="entry name" value="Methanogen_methyltrans"/>
</dbReference>
<evidence type="ECO:0000313" key="2">
    <source>
        <dbReference type="EMBL" id="QDR79238.1"/>
    </source>
</evidence>
<dbReference type="Proteomes" id="UP000320776">
    <property type="component" value="Chromosome"/>
</dbReference>
<feature type="domain" description="Uroporphyrinogen decarboxylase (URO-D)" evidence="1">
    <location>
        <begin position="10"/>
        <end position="345"/>
    </location>
</feature>
<dbReference type="RefSeq" id="WP_211367406.1">
    <property type="nucleotide sequence ID" value="NZ_CP036259.1"/>
</dbReference>
<sequence>MKTNWQDEMTPRERLTAFAAGKPIDRIPCMPLVTDHAYGLAGGPMSQYYHSAALMAQAQINAFETYETDSVGSGPGLFGLAEAIGTKLTFPDDGIPFVCSPAISGYQDLAQLELIDPCRSGRLPIILEALKLVQDAVQERAAVGCSLGGPITTAAAVRGTDNFLRDMYRNPDMVHRLLQYVTDNALLFIDVLCTMGIKPSIAEPTASGTLISDKHFREFAKPYLKQYADRISRHCGSGPFVHICGDTMSILDDMVDAGATVLSLDNQIDLAAAKAKAGHRACLAGNVKPFTLWRGSPQAVAAEVKECLRKAGDSPKGFILSSGCGLPVGTPATNVLAMMDAARHYGKWPIDPAKLA</sequence>
<dbReference type="InterPro" id="IPR000257">
    <property type="entry name" value="Uroporphyrinogen_deCOase"/>
</dbReference>
<keyword evidence="3" id="KW-1185">Reference proteome</keyword>
<protein>
    <submittedName>
        <fullName evidence="2">Uroporphyrinogen decarboxylase</fullName>
        <ecNumber evidence="2">4.1.1.37</ecNumber>
    </submittedName>
</protein>
<dbReference type="EC" id="4.1.1.37" evidence="2"/>
<dbReference type="KEGG" id="sted:SPTER_05110"/>
<dbReference type="CDD" id="cd03465">
    <property type="entry name" value="URO-D_like"/>
    <property type="match status" value="1"/>
</dbReference>
<dbReference type="SUPFAM" id="SSF51726">
    <property type="entry name" value="UROD/MetE-like"/>
    <property type="match status" value="1"/>
</dbReference>
<dbReference type="GO" id="GO:0006779">
    <property type="term" value="P:porphyrin-containing compound biosynthetic process"/>
    <property type="evidence" value="ECO:0007669"/>
    <property type="project" value="InterPro"/>
</dbReference>
<evidence type="ECO:0000313" key="3">
    <source>
        <dbReference type="Proteomes" id="UP000320776"/>
    </source>
</evidence>
<dbReference type="Gene3D" id="3.20.20.210">
    <property type="match status" value="1"/>
</dbReference>